<feature type="chain" id="PRO_5016745145" evidence="1">
    <location>
        <begin position="23"/>
        <end position="321"/>
    </location>
</feature>
<dbReference type="EMBL" id="QPJK01000008">
    <property type="protein sequence ID" value="RCW68245.1"/>
    <property type="molecule type" value="Genomic_DNA"/>
</dbReference>
<dbReference type="RefSeq" id="WP_114470802.1">
    <property type="nucleotide sequence ID" value="NZ_QPJK01000008.1"/>
</dbReference>
<keyword evidence="5" id="KW-1185">Reference proteome</keyword>
<dbReference type="Proteomes" id="UP000252884">
    <property type="component" value="Unassembled WGS sequence"/>
</dbReference>
<evidence type="ECO:0000256" key="1">
    <source>
        <dbReference type="SAM" id="SignalP"/>
    </source>
</evidence>
<name>A0A368XK69_9BURK</name>
<evidence type="ECO:0000259" key="2">
    <source>
        <dbReference type="Pfam" id="PF07589"/>
    </source>
</evidence>
<dbReference type="Pfam" id="PF20597">
    <property type="entry name" value="pAdhesive_15"/>
    <property type="match status" value="1"/>
</dbReference>
<organism evidence="4 5">
    <name type="scientific">Pseudorhodoferax soli</name>
    <dbReference type="NCBI Taxonomy" id="545864"/>
    <lineage>
        <taxon>Bacteria</taxon>
        <taxon>Pseudomonadati</taxon>
        <taxon>Pseudomonadota</taxon>
        <taxon>Betaproteobacteria</taxon>
        <taxon>Burkholderiales</taxon>
        <taxon>Comamonadaceae</taxon>
    </lineage>
</organism>
<evidence type="ECO:0000313" key="4">
    <source>
        <dbReference type="EMBL" id="RCW68245.1"/>
    </source>
</evidence>
<accession>A0A368XK69</accession>
<feature type="signal peptide" evidence="1">
    <location>
        <begin position="1"/>
        <end position="22"/>
    </location>
</feature>
<dbReference type="Pfam" id="PF07589">
    <property type="entry name" value="PEP-CTERM"/>
    <property type="match status" value="1"/>
</dbReference>
<feature type="domain" description="Choice-of-anchor A" evidence="3">
    <location>
        <begin position="27"/>
        <end position="249"/>
    </location>
</feature>
<proteinExistence type="predicted"/>
<keyword evidence="1" id="KW-0732">Signal</keyword>
<protein>
    <submittedName>
        <fullName evidence="4">Putative secreted protein with PEP-CTERM sorting signal/choice-of-anchor A domain-containing protein</fullName>
    </submittedName>
</protein>
<dbReference type="AlphaFoldDB" id="A0A368XK69"/>
<feature type="domain" description="Ice-binding protein C-terminal" evidence="2">
    <location>
        <begin position="294"/>
        <end position="317"/>
    </location>
</feature>
<comment type="caution">
    <text evidence="4">The sequence shown here is derived from an EMBL/GenBank/DDBJ whole genome shotgun (WGS) entry which is preliminary data.</text>
</comment>
<evidence type="ECO:0000313" key="5">
    <source>
        <dbReference type="Proteomes" id="UP000252884"/>
    </source>
</evidence>
<sequence>MFKSSRFLLGFATFLGASTAFAAPVDLGLANAYSLVSFGDFKSNNNSIGGSVAVAGDFAANGFSLNGKSLVVGGDLSYSNGSIAGNAYVGGTRDTKGMSINGQWLSGEAPLGFAALAQQMGSLSSGLAGLGATGSSQSQWGGLYLAGTKSAVDVFQLTASDFTGNGWSNLSNLAYGSTLIFNIGGSHLSLSNGMLGGLSGYNVLLNFYEAESITFAGISLDASILAPHATVKGGNGTISGNVVVADWQAQLTLPGTRSFQSTEVAAYRLPEPIQPERPDQLPVATLPGDAVAEVPEPSQLALFGVGLAMLCIATRRRKLVS</sequence>
<dbReference type="NCBIfam" id="TIGR02595">
    <property type="entry name" value="PEP_CTERM"/>
    <property type="match status" value="1"/>
</dbReference>
<dbReference type="InterPro" id="IPR013424">
    <property type="entry name" value="Ice-binding_C"/>
</dbReference>
<evidence type="ECO:0000259" key="3">
    <source>
        <dbReference type="Pfam" id="PF20597"/>
    </source>
</evidence>
<reference evidence="4 5" key="1">
    <citation type="submission" date="2018-07" db="EMBL/GenBank/DDBJ databases">
        <title>Genomic Encyclopedia of Type Strains, Phase IV (KMG-IV): sequencing the most valuable type-strain genomes for metagenomic binning, comparative biology and taxonomic classification.</title>
        <authorList>
            <person name="Goeker M."/>
        </authorList>
    </citation>
    <scope>NUCLEOTIDE SEQUENCE [LARGE SCALE GENOMIC DNA]</scope>
    <source>
        <strain evidence="4 5">DSM 21634</strain>
    </source>
</reference>
<dbReference type="NCBIfam" id="TIGR04215">
    <property type="entry name" value="choice_anch_A"/>
    <property type="match status" value="1"/>
</dbReference>
<dbReference type="InterPro" id="IPR026588">
    <property type="entry name" value="Choice_anch_A"/>
</dbReference>
<gene>
    <name evidence="4" type="ORF">DES41_108428</name>
</gene>
<dbReference type="OrthoDB" id="5455375at2"/>